<dbReference type="Pfam" id="PF19995">
    <property type="entry name" value="iSTAND"/>
    <property type="match status" value="1"/>
</dbReference>
<proteinExistence type="predicted"/>
<reference evidence="3 4" key="1">
    <citation type="journal article" date="2011" name="Stand. Genomic Sci.">
        <title>Complete genome sequence of Haliscomenobacter hydrossis type strain (O).</title>
        <authorList>
            <consortium name="US DOE Joint Genome Institute (JGI-PGF)"/>
            <person name="Daligault H."/>
            <person name="Lapidus A."/>
            <person name="Zeytun A."/>
            <person name="Nolan M."/>
            <person name="Lucas S."/>
            <person name="Del Rio T.G."/>
            <person name="Tice H."/>
            <person name="Cheng J.F."/>
            <person name="Tapia R."/>
            <person name="Han C."/>
            <person name="Goodwin L."/>
            <person name="Pitluck S."/>
            <person name="Liolios K."/>
            <person name="Pagani I."/>
            <person name="Ivanova N."/>
            <person name="Huntemann M."/>
            <person name="Mavromatis K."/>
            <person name="Mikhailova N."/>
            <person name="Pati A."/>
            <person name="Chen A."/>
            <person name="Palaniappan K."/>
            <person name="Land M."/>
            <person name="Hauser L."/>
            <person name="Brambilla E.M."/>
            <person name="Rohde M."/>
            <person name="Verbarg S."/>
            <person name="Goker M."/>
            <person name="Bristow J."/>
            <person name="Eisen J.A."/>
            <person name="Markowitz V."/>
            <person name="Hugenholtz P."/>
            <person name="Kyrpides N.C."/>
            <person name="Klenk H.P."/>
            <person name="Woyke T."/>
        </authorList>
    </citation>
    <scope>NUCLEOTIDE SEQUENCE [LARGE SCALE GENOMIC DNA]</scope>
    <source>
        <strain evidence="4">ATCC 27775 / DSM 1100 / LMG 10767 / O</strain>
    </source>
</reference>
<dbReference type="HOGENOM" id="CLU_777945_0_0_10"/>
<evidence type="ECO:0000313" key="4">
    <source>
        <dbReference type="Proteomes" id="UP000008461"/>
    </source>
</evidence>
<evidence type="ECO:0000259" key="1">
    <source>
        <dbReference type="Pfam" id="PF19964"/>
    </source>
</evidence>
<feature type="domain" description="Effector-associated" evidence="1">
    <location>
        <begin position="6"/>
        <end position="82"/>
    </location>
</feature>
<dbReference type="AlphaFoldDB" id="F4KXH5"/>
<name>F4KXH5_HALH1</name>
<keyword evidence="4" id="KW-1185">Reference proteome</keyword>
<dbReference type="OrthoDB" id="1494086at2"/>
<evidence type="ECO:0000313" key="3">
    <source>
        <dbReference type="EMBL" id="AEE50346.1"/>
    </source>
</evidence>
<protein>
    <submittedName>
        <fullName evidence="3">Uncharacterized protein</fullName>
    </submittedName>
</protein>
<dbReference type="Pfam" id="PF19964">
    <property type="entry name" value="EAD11"/>
    <property type="match status" value="1"/>
</dbReference>
<reference key="2">
    <citation type="submission" date="2011-04" db="EMBL/GenBank/DDBJ databases">
        <title>Complete sequence of chromosome of Haliscomenobacter hydrossis DSM 1100.</title>
        <authorList>
            <consortium name="US DOE Joint Genome Institute (JGI-PGF)"/>
            <person name="Lucas S."/>
            <person name="Han J."/>
            <person name="Lapidus A."/>
            <person name="Bruce D."/>
            <person name="Goodwin L."/>
            <person name="Pitluck S."/>
            <person name="Peters L."/>
            <person name="Kyrpides N."/>
            <person name="Mavromatis K."/>
            <person name="Ivanova N."/>
            <person name="Ovchinnikova G."/>
            <person name="Pagani I."/>
            <person name="Daligault H."/>
            <person name="Detter J.C."/>
            <person name="Han C."/>
            <person name="Land M."/>
            <person name="Hauser L."/>
            <person name="Markowitz V."/>
            <person name="Cheng J.-F."/>
            <person name="Hugenholtz P."/>
            <person name="Woyke T."/>
            <person name="Wu D."/>
            <person name="Verbarg S."/>
            <person name="Frueling A."/>
            <person name="Brambilla E."/>
            <person name="Klenk H.-P."/>
            <person name="Eisen J.A."/>
        </authorList>
    </citation>
    <scope>NUCLEOTIDE SEQUENCE</scope>
    <source>
        <strain>DSM 1100</strain>
    </source>
</reference>
<gene>
    <name evidence="3" type="ordered locus">Halhy_2473</name>
</gene>
<dbReference type="RefSeq" id="WP_013764895.1">
    <property type="nucleotide sequence ID" value="NC_015510.1"/>
</dbReference>
<dbReference type="EMBL" id="CP002691">
    <property type="protein sequence ID" value="AEE50346.1"/>
    <property type="molecule type" value="Genomic_DNA"/>
</dbReference>
<dbReference type="InterPro" id="IPR045439">
    <property type="entry name" value="EAD11"/>
</dbReference>
<accession>F4KXH5</accession>
<dbReference type="KEGG" id="hhy:Halhy_2473"/>
<evidence type="ECO:0000259" key="2">
    <source>
        <dbReference type="Pfam" id="PF19995"/>
    </source>
</evidence>
<feature type="domain" description="Inactive STAND" evidence="2">
    <location>
        <begin position="95"/>
        <end position="265"/>
    </location>
</feature>
<sequence>MTQAQQDKIRKLLATGELEGALVEWVQGVNAANDAELIKTSTTLQSRYSRLETNKAKGIISAEAYNLEYNQILNDLLDLLNNQSQSNLLHLHHSYTCDRSPQTQAFNAQLQATADQRVQFFYLYGGDLHLHTGMFRRIVLDLEGRSLDYLNAGLAVACKVKSIEITFEGYEPLEDYKTELLKGIFAAFALQPNQLGPLLSRKLTDIVQHSPQVRDLTGMDYVCVYINIDKYSWYSDHTPEAARWFMEEFCNVPLNANQPRMLFFFSVEFEEEDADLAQDVRDKVDDNPKIQALPELNKVALADIDRWLGKHKKIQPDPRERKKILQERFNGAPDHYMIDVQETLQELIKSYNDGLG</sequence>
<organism evidence="3 4">
    <name type="scientific">Haliscomenobacter hydrossis (strain ATCC 27775 / DSM 1100 / LMG 10767 / O)</name>
    <dbReference type="NCBI Taxonomy" id="760192"/>
    <lineage>
        <taxon>Bacteria</taxon>
        <taxon>Pseudomonadati</taxon>
        <taxon>Bacteroidota</taxon>
        <taxon>Saprospiria</taxon>
        <taxon>Saprospirales</taxon>
        <taxon>Haliscomenobacteraceae</taxon>
        <taxon>Haliscomenobacter</taxon>
    </lineage>
</organism>
<dbReference type="STRING" id="760192.Halhy_2473"/>
<dbReference type="InterPro" id="IPR045475">
    <property type="entry name" value="iSTAND"/>
</dbReference>
<dbReference type="Proteomes" id="UP000008461">
    <property type="component" value="Chromosome"/>
</dbReference>